<evidence type="ECO:0000256" key="8">
    <source>
        <dbReference type="ARBA" id="ARBA00023034"/>
    </source>
</evidence>
<keyword evidence="6" id="KW-0735">Signal-anchor</keyword>
<dbReference type="Proteomes" id="UP000251314">
    <property type="component" value="Unassembled WGS sequence"/>
</dbReference>
<evidence type="ECO:0000256" key="10">
    <source>
        <dbReference type="ARBA" id="ARBA00037847"/>
    </source>
</evidence>
<evidence type="ECO:0000256" key="4">
    <source>
        <dbReference type="ARBA" id="ARBA00022679"/>
    </source>
</evidence>
<evidence type="ECO:0000313" key="11">
    <source>
        <dbReference type="EMBL" id="RAW33395.1"/>
    </source>
</evidence>
<evidence type="ECO:0000313" key="12">
    <source>
        <dbReference type="Proteomes" id="UP000251314"/>
    </source>
</evidence>
<evidence type="ECO:0000256" key="6">
    <source>
        <dbReference type="ARBA" id="ARBA00022968"/>
    </source>
</evidence>
<dbReference type="EMBL" id="MJFZ01000239">
    <property type="protein sequence ID" value="RAW33395.1"/>
    <property type="molecule type" value="Genomic_DNA"/>
</dbReference>
<keyword evidence="12" id="KW-1185">Reference proteome</keyword>
<dbReference type="InterPro" id="IPR029044">
    <property type="entry name" value="Nucleotide-diphossugar_trans"/>
</dbReference>
<keyword evidence="9" id="KW-0472">Membrane</keyword>
<gene>
    <name evidence="11" type="ORF">PC110_g10291</name>
</gene>
<dbReference type="AlphaFoldDB" id="A0A329S9E8"/>
<evidence type="ECO:0000256" key="2">
    <source>
        <dbReference type="ARBA" id="ARBA00004606"/>
    </source>
</evidence>
<dbReference type="SUPFAM" id="SSF53448">
    <property type="entry name" value="Nucleotide-diphospho-sugar transferases"/>
    <property type="match status" value="1"/>
</dbReference>
<comment type="similarity">
    <text evidence="3">Belongs to the MNN1/MNT family.</text>
</comment>
<accession>A0A329S9E8</accession>
<protein>
    <submittedName>
        <fullName evidence="11">Uncharacterized protein</fullName>
    </submittedName>
</protein>
<dbReference type="GO" id="GO:0000139">
    <property type="term" value="C:Golgi membrane"/>
    <property type="evidence" value="ECO:0007669"/>
    <property type="project" value="UniProtKB-SubCell"/>
</dbReference>
<dbReference type="PANTHER" id="PTHR31646:SF1">
    <property type="entry name" value="ALPHA-1,2-MANNOSYLTRANSFERASE MNN2"/>
    <property type="match status" value="1"/>
</dbReference>
<dbReference type="GO" id="GO:0000026">
    <property type="term" value="F:alpha-1,2-mannosyltransferase activity"/>
    <property type="evidence" value="ECO:0007669"/>
    <property type="project" value="TreeGrafter"/>
</dbReference>
<dbReference type="GO" id="GO:0046354">
    <property type="term" value="P:mannan biosynthetic process"/>
    <property type="evidence" value="ECO:0007669"/>
    <property type="project" value="TreeGrafter"/>
</dbReference>
<keyword evidence="7" id="KW-1133">Transmembrane helix</keyword>
<sequence>MAQRKWLPRVVILVGAVYGSLVLLWYNNQLADLIPASQASNSRTFRPKFGEEEVVPVTRKPLPVARKKHLPRLILSPQGRTAMRKGEEIKMAKASKIIDETQTPNETVNLQEEAKTVKNYPKGESRKRSLRCVGWKATGDCNPNGPRLPDQDHSCVTRVLAGVAGYCEVEDTESGEKFRVGRRFCNSIRPEAVFRCSDATDFANFPALASGALNKALQPGFALPNVGGTTSDPRDGIVMVIYPKLMASAYATIRVLRDLGCKLPIEIWFVPREMRTHPANMKILHELAAMDGMPQISFHEVTDLSATGFRVKVHAIYNSHFERVLFLDADNVPVRDPTFLFELQEFQDTGAVFWPDFWHPTNSIFNIHSQSLIWELLDIPFANMFEQESGQLVVDRRRHGPRLELVRHYAFQRSDIFDRMKLVHGDKDLFRLAWLKQLTPFHMIHHPPAVAGKVINDSFCGMTMVQHDTEGKVLFLHRNSNKLTGVPRNGDSDNMAEAVRRATEKLTSKNPKGRQTPKFKEVQDELKLIEAVLEKTQETQEPDGYPDPAVWTHLLSFKNTSRRVKYIVETYNSVPGFSKDQNCYGQRELGKDPDFYVQKFEDVSFSSLETTLRRYAMEAADRRQQILSNP</sequence>
<dbReference type="Gene3D" id="3.90.550.10">
    <property type="entry name" value="Spore Coat Polysaccharide Biosynthesis Protein SpsA, Chain A"/>
    <property type="match status" value="1"/>
</dbReference>
<reference evidence="11 12" key="1">
    <citation type="submission" date="2018-01" db="EMBL/GenBank/DDBJ databases">
        <title>Draft genome of the strawberry crown rot pathogen Phytophthora cactorum.</title>
        <authorList>
            <person name="Armitage A.D."/>
            <person name="Lysoe E."/>
            <person name="Nellist C.F."/>
            <person name="Harrison R.J."/>
            <person name="Brurberg M.B."/>
        </authorList>
    </citation>
    <scope>NUCLEOTIDE SEQUENCE [LARGE SCALE GENOMIC DNA]</scope>
    <source>
        <strain evidence="11 12">10300</strain>
    </source>
</reference>
<dbReference type="PANTHER" id="PTHR31646">
    <property type="entry name" value="ALPHA-1,2-MANNOSYLTRANSFERASE MNN2"/>
    <property type="match status" value="1"/>
</dbReference>
<comment type="caution">
    <text evidence="11">The sequence shown here is derived from an EMBL/GenBank/DDBJ whole genome shotgun (WGS) entry which is preliminary data.</text>
</comment>
<dbReference type="Pfam" id="PF11051">
    <property type="entry name" value="Mannosyl_trans3"/>
    <property type="match status" value="1"/>
</dbReference>
<dbReference type="InterPro" id="IPR022751">
    <property type="entry name" value="Alpha_mannosyltransferase"/>
</dbReference>
<organism evidence="11 12">
    <name type="scientific">Phytophthora cactorum</name>
    <dbReference type="NCBI Taxonomy" id="29920"/>
    <lineage>
        <taxon>Eukaryota</taxon>
        <taxon>Sar</taxon>
        <taxon>Stramenopiles</taxon>
        <taxon>Oomycota</taxon>
        <taxon>Peronosporomycetes</taxon>
        <taxon>Peronosporales</taxon>
        <taxon>Peronosporaceae</taxon>
        <taxon>Phytophthora</taxon>
    </lineage>
</organism>
<evidence type="ECO:0000256" key="7">
    <source>
        <dbReference type="ARBA" id="ARBA00022989"/>
    </source>
</evidence>
<comment type="subcellular location">
    <subcellularLocation>
        <location evidence="10">Endomembrane system</location>
        <topology evidence="10">Single-pass membrane protein</topology>
    </subcellularLocation>
    <subcellularLocation>
        <location evidence="1">Golgi apparatus membrane</location>
    </subcellularLocation>
    <subcellularLocation>
        <location evidence="2">Membrane</location>
        <topology evidence="2">Single-pass type II membrane protein</topology>
    </subcellularLocation>
</comment>
<keyword evidence="8" id="KW-0333">Golgi apparatus</keyword>
<keyword evidence="5" id="KW-0812">Transmembrane</keyword>
<proteinExistence type="inferred from homology"/>
<evidence type="ECO:0000256" key="9">
    <source>
        <dbReference type="ARBA" id="ARBA00023136"/>
    </source>
</evidence>
<dbReference type="OrthoDB" id="430354at2759"/>
<dbReference type="STRING" id="29920.A0A329S9E8"/>
<evidence type="ECO:0000256" key="1">
    <source>
        <dbReference type="ARBA" id="ARBA00004394"/>
    </source>
</evidence>
<evidence type="ECO:0000256" key="5">
    <source>
        <dbReference type="ARBA" id="ARBA00022692"/>
    </source>
</evidence>
<keyword evidence="4" id="KW-0808">Transferase</keyword>
<dbReference type="VEuPathDB" id="FungiDB:PC110_g10291"/>
<evidence type="ECO:0000256" key="3">
    <source>
        <dbReference type="ARBA" id="ARBA00009105"/>
    </source>
</evidence>
<name>A0A329S9E8_9STRA</name>